<keyword evidence="3" id="KW-1185">Reference proteome</keyword>
<feature type="transmembrane region" description="Helical" evidence="1">
    <location>
        <begin position="12"/>
        <end position="31"/>
    </location>
</feature>
<dbReference type="RefSeq" id="WP_073637029.1">
    <property type="nucleotide sequence ID" value="NZ_QUZU01000005.1"/>
</dbReference>
<proteinExistence type="predicted"/>
<name>A0A4Z0AYF4_9PSED</name>
<dbReference type="EMBL" id="QUZU01000005">
    <property type="protein sequence ID" value="TFY91219.1"/>
    <property type="molecule type" value="Genomic_DNA"/>
</dbReference>
<keyword evidence="1" id="KW-0472">Membrane</keyword>
<dbReference type="AlphaFoldDB" id="A0A4Z0AYF4"/>
<reference evidence="2 3" key="1">
    <citation type="journal article" date="2019" name="Syst. Appl. Microbiol.">
        <title>New species of pathogenic Pseudomonas isolated from citrus in Tunisia: Proposal of Pseudomonas kairouanensis sp. nov. and Pseudomonas nabeulensis sp. nov.</title>
        <authorList>
            <person name="Oueslati M."/>
            <person name="Mulet M."/>
            <person name="Gomila M."/>
            <person name="Berge O."/>
            <person name="Hajlaoui M.R."/>
            <person name="Lalucat J."/>
            <person name="Sadfi-Zouaoui N."/>
            <person name="Garcia-Valdes E."/>
        </authorList>
    </citation>
    <scope>NUCLEOTIDE SEQUENCE [LARGE SCALE GENOMIC DNA]</scope>
    <source>
        <strain evidence="2 3">KC12</strain>
    </source>
</reference>
<comment type="caution">
    <text evidence="2">The sequence shown here is derived from an EMBL/GenBank/DDBJ whole genome shotgun (WGS) entry which is preliminary data.</text>
</comment>
<sequence length="243" mass="27857">MFSFLKDRREFWLFCGAWIAFGLLLIVKIKLDVPAGMNEWPRLITALQSDAFEDIAGDLLTGVISAYFFYLIIELIPRRRSEKKTQAILSTLVSSLVETFLHDRVMAHAEPLGKFHALDVEEVAQSRTLLNGKPDLRQFLSLAFIAKWGYPKFSNSLQLAVSLGVDHARVWMDLTDCVARIKDHGERADRTQLLGKMVDLINLVGKPEIDENVEDEALIWQYMMRDDMKKFLVLAEDWQGICH</sequence>
<evidence type="ECO:0000313" key="3">
    <source>
        <dbReference type="Proteomes" id="UP000297391"/>
    </source>
</evidence>
<dbReference type="Proteomes" id="UP000297391">
    <property type="component" value="Unassembled WGS sequence"/>
</dbReference>
<keyword evidence="1" id="KW-0812">Transmembrane</keyword>
<organism evidence="2 3">
    <name type="scientific">Pseudomonas kairouanensis</name>
    <dbReference type="NCBI Taxonomy" id="2293832"/>
    <lineage>
        <taxon>Bacteria</taxon>
        <taxon>Pseudomonadati</taxon>
        <taxon>Pseudomonadota</taxon>
        <taxon>Gammaproteobacteria</taxon>
        <taxon>Pseudomonadales</taxon>
        <taxon>Pseudomonadaceae</taxon>
        <taxon>Pseudomonas</taxon>
    </lineage>
</organism>
<evidence type="ECO:0000313" key="2">
    <source>
        <dbReference type="EMBL" id="TFY91219.1"/>
    </source>
</evidence>
<gene>
    <name evidence="2" type="ORF">DYL59_07000</name>
</gene>
<accession>A0A4Z0AYF4</accession>
<feature type="transmembrane region" description="Helical" evidence="1">
    <location>
        <begin position="55"/>
        <end position="76"/>
    </location>
</feature>
<protein>
    <submittedName>
        <fullName evidence="2">Uncharacterized protein</fullName>
    </submittedName>
</protein>
<keyword evidence="1" id="KW-1133">Transmembrane helix</keyword>
<dbReference type="OrthoDB" id="6827663at2"/>
<evidence type="ECO:0000256" key="1">
    <source>
        <dbReference type="SAM" id="Phobius"/>
    </source>
</evidence>